<evidence type="ECO:0000256" key="1">
    <source>
        <dbReference type="SAM" id="SignalP"/>
    </source>
</evidence>
<keyword evidence="3" id="KW-1185">Reference proteome</keyword>
<comment type="caution">
    <text evidence="2">The sequence shown here is derived from an EMBL/GenBank/DDBJ whole genome shotgun (WGS) entry which is preliminary data.</text>
</comment>
<sequence>MAPVVVFLLPLVWVVVCMCAACRTLGGHADVNSGKATASYVAFRGLAGQSWGKLCSARRSYCVALSGDSAFWRGFRCVLAMRMSCGAGEMPRVRVLREGREIPPRFDAWIVCVASTSVDADPKSAATSMDANPVLTASDLDVCLPDQMHLQIRKCLQICRPLIRKPFPNGTQTRSHEKLLSYGWLEDRKKVLPNFSRTVDNATGIGDATGRRILKS</sequence>
<dbReference type="EMBL" id="NMUH01002090">
    <property type="protein sequence ID" value="MQL97730.1"/>
    <property type="molecule type" value="Genomic_DNA"/>
</dbReference>
<organism evidence="2 3">
    <name type="scientific">Colocasia esculenta</name>
    <name type="common">Wild taro</name>
    <name type="synonym">Arum esculentum</name>
    <dbReference type="NCBI Taxonomy" id="4460"/>
    <lineage>
        <taxon>Eukaryota</taxon>
        <taxon>Viridiplantae</taxon>
        <taxon>Streptophyta</taxon>
        <taxon>Embryophyta</taxon>
        <taxon>Tracheophyta</taxon>
        <taxon>Spermatophyta</taxon>
        <taxon>Magnoliopsida</taxon>
        <taxon>Liliopsida</taxon>
        <taxon>Araceae</taxon>
        <taxon>Aroideae</taxon>
        <taxon>Colocasieae</taxon>
        <taxon>Colocasia</taxon>
    </lineage>
</organism>
<protein>
    <recommendedName>
        <fullName evidence="4">Secreted protein</fullName>
    </recommendedName>
</protein>
<accession>A0A843VW39</accession>
<keyword evidence="1" id="KW-0732">Signal</keyword>
<dbReference type="Proteomes" id="UP000652761">
    <property type="component" value="Unassembled WGS sequence"/>
</dbReference>
<dbReference type="AlphaFoldDB" id="A0A843VW39"/>
<evidence type="ECO:0000313" key="2">
    <source>
        <dbReference type="EMBL" id="MQL97730.1"/>
    </source>
</evidence>
<gene>
    <name evidence="2" type="ORF">Taro_030427</name>
</gene>
<evidence type="ECO:0000313" key="3">
    <source>
        <dbReference type="Proteomes" id="UP000652761"/>
    </source>
</evidence>
<feature type="signal peptide" evidence="1">
    <location>
        <begin position="1"/>
        <end position="26"/>
    </location>
</feature>
<reference evidence="2" key="1">
    <citation type="submission" date="2017-07" db="EMBL/GenBank/DDBJ databases">
        <title>Taro Niue Genome Assembly and Annotation.</title>
        <authorList>
            <person name="Atibalentja N."/>
            <person name="Keating K."/>
            <person name="Fields C.J."/>
        </authorList>
    </citation>
    <scope>NUCLEOTIDE SEQUENCE</scope>
    <source>
        <strain evidence="2">Niue_2</strain>
        <tissue evidence="2">Leaf</tissue>
    </source>
</reference>
<proteinExistence type="predicted"/>
<feature type="chain" id="PRO_5032412661" description="Secreted protein" evidence="1">
    <location>
        <begin position="27"/>
        <end position="216"/>
    </location>
</feature>
<name>A0A843VW39_COLES</name>
<evidence type="ECO:0008006" key="4">
    <source>
        <dbReference type="Google" id="ProtNLM"/>
    </source>
</evidence>